<comment type="caution">
    <text evidence="1">The sequence shown here is derived from an EMBL/GenBank/DDBJ whole genome shotgun (WGS) entry which is preliminary data.</text>
</comment>
<dbReference type="EMBL" id="JBCPYA010000003">
    <property type="protein sequence ID" value="MEN2470586.1"/>
    <property type="molecule type" value="Genomic_DNA"/>
</dbReference>
<reference evidence="1 2" key="1">
    <citation type="submission" date="2024-05" db="EMBL/GenBank/DDBJ databases">
        <title>Burkholderia sp. Nov. a novel bacteria isolated from rhizosphere soil of Camellia sinensis.</title>
        <authorList>
            <person name="Dong Y."/>
        </authorList>
    </citation>
    <scope>NUCLEOTIDE SEQUENCE [LARGE SCALE GENOMIC DNA]</scope>
    <source>
        <strain evidence="1 2">GS2Y</strain>
    </source>
</reference>
<gene>
    <name evidence="1" type="ORF">VOI36_11835</name>
</gene>
<name>A0ABU9WEW7_9BURK</name>
<evidence type="ECO:0000313" key="2">
    <source>
        <dbReference type="Proteomes" id="UP001466933"/>
    </source>
</evidence>
<dbReference type="RefSeq" id="WP_343492042.1">
    <property type="nucleotide sequence ID" value="NZ_JBCPYA010000003.1"/>
</dbReference>
<dbReference type="Proteomes" id="UP001466933">
    <property type="component" value="Unassembled WGS sequence"/>
</dbReference>
<keyword evidence="2" id="KW-1185">Reference proteome</keyword>
<evidence type="ECO:0000313" key="1">
    <source>
        <dbReference type="EMBL" id="MEN2470586.1"/>
    </source>
</evidence>
<protein>
    <submittedName>
        <fullName evidence="1">Uncharacterized protein</fullName>
    </submittedName>
</protein>
<accession>A0ABU9WEW7</accession>
<sequence>MTILCFYGYVCEDHDAIDDGRSDERPIRGLQIDARPICNVQCRKPGMCVAIASGTHAAANASHRRRTSTAGNARSPSYRSVKSFDMRNTCRSVRDAFTQRPSVRRTADALRAPAYRFRKTLVGLGDA</sequence>
<proteinExistence type="predicted"/>
<organism evidence="1 2">
    <name type="scientific">Burkholderia theae</name>
    <dbReference type="NCBI Taxonomy" id="3143496"/>
    <lineage>
        <taxon>Bacteria</taxon>
        <taxon>Pseudomonadati</taxon>
        <taxon>Pseudomonadota</taxon>
        <taxon>Betaproteobacteria</taxon>
        <taxon>Burkholderiales</taxon>
        <taxon>Burkholderiaceae</taxon>
        <taxon>Burkholderia</taxon>
    </lineage>
</organism>